<keyword evidence="2" id="KW-1185">Reference proteome</keyword>
<dbReference type="InterPro" id="IPR052703">
    <property type="entry name" value="Aromatic_CoA_ox/epox"/>
</dbReference>
<comment type="caution">
    <text evidence="1">The sequence shown here is derived from an EMBL/GenBank/DDBJ whole genome shotgun (WGS) entry which is preliminary data.</text>
</comment>
<accession>A0ABV6PTU7</accession>
<gene>
    <name evidence="1" type="primary">paaC</name>
    <name evidence="1" type="ORF">ACFFGG_12040</name>
</gene>
<dbReference type="EC" id="1.14.13.149" evidence="1"/>
<reference evidence="1 2" key="1">
    <citation type="submission" date="2024-09" db="EMBL/GenBank/DDBJ databases">
        <authorList>
            <person name="Sun Q."/>
            <person name="Mori K."/>
        </authorList>
    </citation>
    <scope>NUCLEOTIDE SEQUENCE [LARGE SCALE GENOMIC DNA]</scope>
    <source>
        <strain evidence="1 2">NCAIM B.02336</strain>
    </source>
</reference>
<dbReference type="EMBL" id="JBHLTN010000023">
    <property type="protein sequence ID" value="MFC0593282.1"/>
    <property type="molecule type" value="Genomic_DNA"/>
</dbReference>
<dbReference type="SUPFAM" id="SSF47240">
    <property type="entry name" value="Ferritin-like"/>
    <property type="match status" value="1"/>
</dbReference>
<dbReference type="PIRSF" id="PIRSF037834">
    <property type="entry name" value="PA_CoA_Oase3"/>
    <property type="match status" value="1"/>
</dbReference>
<dbReference type="Pfam" id="PF05138">
    <property type="entry name" value="PaaA_PaaC"/>
    <property type="match status" value="1"/>
</dbReference>
<dbReference type="PANTHER" id="PTHR30458">
    <property type="entry name" value="PHENYLACETIC ACID DEGRADATION PROTEIN PAA"/>
    <property type="match status" value="1"/>
</dbReference>
<dbReference type="RefSeq" id="WP_377483373.1">
    <property type="nucleotide sequence ID" value="NZ_JBHLTN010000023.1"/>
</dbReference>
<dbReference type="GO" id="GO:0097266">
    <property type="term" value="F:phenylacetyl-CoA 1,2-epoxidase activity"/>
    <property type="evidence" value="ECO:0007669"/>
    <property type="project" value="UniProtKB-EC"/>
</dbReference>
<evidence type="ECO:0000313" key="2">
    <source>
        <dbReference type="Proteomes" id="UP001589834"/>
    </source>
</evidence>
<dbReference type="InterPro" id="IPR009078">
    <property type="entry name" value="Ferritin-like_SF"/>
</dbReference>
<evidence type="ECO:0000313" key="1">
    <source>
        <dbReference type="EMBL" id="MFC0593282.1"/>
    </source>
</evidence>
<name>A0ABV6PTU7_9BURK</name>
<sequence length="282" mass="31029">MDARVKPENQALASVDYLLHLADNALVLGQRNAEWCGHAPILEEDLAMANQALDLIGQARLLYQLAAARLNAEGRTRRPSAWPAGPVTEDTLAYFRDDGDFRNYTLQELPHNPGLVPAAGGTRDWGVAIVRNFFYATLMEMVWERLAQSPDPDLAAIAAKSLKEVRYHVRHARDWLLRLGDGTDESHRRVQAAVDYLLPFTAEFWTASAVDAQAVPAGVDVPALRAAWERAVDAALQEATLARPPAVDAYVPQGKEGVHSEHLSYLLGEMQSLARAHPGAVW</sequence>
<protein>
    <submittedName>
        <fullName evidence="1">1,2-phenylacetyl-CoA epoxidase subunit PaaC</fullName>
        <ecNumber evidence="1">1.14.13.149</ecNumber>
    </submittedName>
</protein>
<dbReference type="InterPro" id="IPR011882">
    <property type="entry name" value="PaaC"/>
</dbReference>
<proteinExistence type="predicted"/>
<dbReference type="NCBIfam" id="TIGR02158">
    <property type="entry name" value="PA_CoA_Oxy3"/>
    <property type="match status" value="1"/>
</dbReference>
<dbReference type="InterPro" id="IPR012347">
    <property type="entry name" value="Ferritin-like"/>
</dbReference>
<organism evidence="1 2">
    <name type="scientific">Ottowia pentelensis</name>
    <dbReference type="NCBI Taxonomy" id="511108"/>
    <lineage>
        <taxon>Bacteria</taxon>
        <taxon>Pseudomonadati</taxon>
        <taxon>Pseudomonadota</taxon>
        <taxon>Betaproteobacteria</taxon>
        <taxon>Burkholderiales</taxon>
        <taxon>Comamonadaceae</taxon>
        <taxon>Ottowia</taxon>
    </lineage>
</organism>
<dbReference type="PANTHER" id="PTHR30458:SF0">
    <property type="entry name" value="1,2-PHENYLACETYL-COA EPOXIDASE, SUBUNIT C"/>
    <property type="match status" value="1"/>
</dbReference>
<dbReference type="Gene3D" id="1.20.1260.10">
    <property type="match status" value="1"/>
</dbReference>
<keyword evidence="1" id="KW-0560">Oxidoreductase</keyword>
<dbReference type="Proteomes" id="UP001589834">
    <property type="component" value="Unassembled WGS sequence"/>
</dbReference>
<dbReference type="InterPro" id="IPR007814">
    <property type="entry name" value="PaaA_PaaC"/>
</dbReference>